<dbReference type="AlphaFoldDB" id="A0A3P6FHG3"/>
<sequence length="43" mass="4919">MIVCLFEFEQLGWSGGSSLPFFFFVRLLGTPIEQQWPQNLALA</sequence>
<name>A0A3P6FHG3_BRAOL</name>
<dbReference type="EMBL" id="LR031879">
    <property type="protein sequence ID" value="VDD57317.1"/>
    <property type="molecule type" value="Genomic_DNA"/>
</dbReference>
<feature type="non-terminal residue" evidence="1">
    <location>
        <position position="43"/>
    </location>
</feature>
<protein>
    <submittedName>
        <fullName evidence="1">Uncharacterized protein</fullName>
    </submittedName>
</protein>
<gene>
    <name evidence="1" type="ORF">BOLC8T50546H</name>
</gene>
<reference evidence="1" key="1">
    <citation type="submission" date="2018-11" db="EMBL/GenBank/DDBJ databases">
        <authorList>
            <consortium name="Genoscope - CEA"/>
            <person name="William W."/>
        </authorList>
    </citation>
    <scope>NUCLEOTIDE SEQUENCE</scope>
</reference>
<accession>A0A3P6FHG3</accession>
<evidence type="ECO:0000313" key="1">
    <source>
        <dbReference type="EMBL" id="VDD57317.1"/>
    </source>
</evidence>
<proteinExistence type="predicted"/>
<organism evidence="1">
    <name type="scientific">Brassica oleracea</name>
    <name type="common">Wild cabbage</name>
    <dbReference type="NCBI Taxonomy" id="3712"/>
    <lineage>
        <taxon>Eukaryota</taxon>
        <taxon>Viridiplantae</taxon>
        <taxon>Streptophyta</taxon>
        <taxon>Embryophyta</taxon>
        <taxon>Tracheophyta</taxon>
        <taxon>Spermatophyta</taxon>
        <taxon>Magnoliopsida</taxon>
        <taxon>eudicotyledons</taxon>
        <taxon>Gunneridae</taxon>
        <taxon>Pentapetalae</taxon>
        <taxon>rosids</taxon>
        <taxon>malvids</taxon>
        <taxon>Brassicales</taxon>
        <taxon>Brassicaceae</taxon>
        <taxon>Brassiceae</taxon>
        <taxon>Brassica</taxon>
    </lineage>
</organism>